<evidence type="ECO:0000256" key="2">
    <source>
        <dbReference type="ARBA" id="ARBA00022475"/>
    </source>
</evidence>
<dbReference type="EMBL" id="JANJOU010000018">
    <property type="protein sequence ID" value="MCR0984148.1"/>
    <property type="molecule type" value="Genomic_DNA"/>
</dbReference>
<evidence type="ECO:0000313" key="9">
    <source>
        <dbReference type="Proteomes" id="UP001524642"/>
    </source>
</evidence>
<keyword evidence="5 6" id="KW-0472">Membrane</keyword>
<feature type="transmembrane region" description="Helical" evidence="6">
    <location>
        <begin position="137"/>
        <end position="159"/>
    </location>
</feature>
<feature type="transmembrane region" description="Helical" evidence="6">
    <location>
        <begin position="79"/>
        <end position="101"/>
    </location>
</feature>
<feature type="domain" description="Major facilitator superfamily (MFS) profile" evidence="7">
    <location>
        <begin position="12"/>
        <end position="387"/>
    </location>
</feature>
<dbReference type="InterPro" id="IPR036259">
    <property type="entry name" value="MFS_trans_sf"/>
</dbReference>
<feature type="transmembrane region" description="Helical" evidence="6">
    <location>
        <begin position="244"/>
        <end position="263"/>
    </location>
</feature>
<accession>A0ABT1X7R9</accession>
<dbReference type="InterPro" id="IPR020846">
    <property type="entry name" value="MFS_dom"/>
</dbReference>
<evidence type="ECO:0000256" key="5">
    <source>
        <dbReference type="ARBA" id="ARBA00023136"/>
    </source>
</evidence>
<evidence type="ECO:0000256" key="4">
    <source>
        <dbReference type="ARBA" id="ARBA00022989"/>
    </source>
</evidence>
<feature type="transmembrane region" description="Helical" evidence="6">
    <location>
        <begin position="49"/>
        <end position="67"/>
    </location>
</feature>
<dbReference type="PANTHER" id="PTHR43124:SF3">
    <property type="entry name" value="CHLORAMPHENICOL EFFLUX PUMP RV0191"/>
    <property type="match status" value="1"/>
</dbReference>
<name>A0ABT1X7R9_9PROT</name>
<feature type="transmembrane region" description="Helical" evidence="6">
    <location>
        <begin position="362"/>
        <end position="382"/>
    </location>
</feature>
<organism evidence="8 9">
    <name type="scientific">Roseomonas populi</name>
    <dbReference type="NCBI Taxonomy" id="3121582"/>
    <lineage>
        <taxon>Bacteria</taxon>
        <taxon>Pseudomonadati</taxon>
        <taxon>Pseudomonadota</taxon>
        <taxon>Alphaproteobacteria</taxon>
        <taxon>Acetobacterales</taxon>
        <taxon>Roseomonadaceae</taxon>
        <taxon>Roseomonas</taxon>
    </lineage>
</organism>
<feature type="transmembrane region" description="Helical" evidence="6">
    <location>
        <begin position="165"/>
        <end position="188"/>
    </location>
</feature>
<dbReference type="Gene3D" id="1.20.1250.20">
    <property type="entry name" value="MFS general substrate transporter like domains"/>
    <property type="match status" value="1"/>
</dbReference>
<evidence type="ECO:0000313" key="8">
    <source>
        <dbReference type="EMBL" id="MCR0984148.1"/>
    </source>
</evidence>
<evidence type="ECO:0000259" key="7">
    <source>
        <dbReference type="PROSITE" id="PS50850"/>
    </source>
</evidence>
<keyword evidence="4 6" id="KW-1133">Transmembrane helix</keyword>
<keyword evidence="9" id="KW-1185">Reference proteome</keyword>
<comment type="caution">
    <text evidence="8">The sequence shown here is derived from an EMBL/GenBank/DDBJ whole genome shotgun (WGS) entry which is preliminary data.</text>
</comment>
<keyword evidence="2" id="KW-1003">Cell membrane</keyword>
<sequence>MVAGRTRSRRTVVLALGTAQTLAWGSTYYLPAVLADPVSTDLGLSREWFFGIFSAALLLSGLLGPAAGRAIDRRGGRDVLALSNLIFAAGLLVLAASTGIVGLSVAWIVLGIGMALGLYDAAFATLAGLYRAEARGAITGITLLAGFASTIGWPVTALLTDELGWRGACVAWAVLHILLGLPLNRLLVPHAPPPEKTAAPDAAGGPAPWAMIVLAGVFAATLFVSAALAAHLPRLLQAAGATPAAAVAAAALLGPAQVAARLVEYGAQRHLSALASARIATALHPLGALALAALGAPAAAAFALLHGAGNGLLTVAKGVLPLTLFGAAGYGLRTGVLSAPGRVLQAAAPLLFGVVLDRFGVVAALLVSGGLSVAALSGLLILRASAHVKSGNSA</sequence>
<feature type="transmembrane region" description="Helical" evidence="6">
    <location>
        <begin position="209"/>
        <end position="232"/>
    </location>
</feature>
<dbReference type="SUPFAM" id="SSF103473">
    <property type="entry name" value="MFS general substrate transporter"/>
    <property type="match status" value="1"/>
</dbReference>
<dbReference type="PANTHER" id="PTHR43124">
    <property type="entry name" value="PURINE EFFLUX PUMP PBUE"/>
    <property type="match status" value="1"/>
</dbReference>
<dbReference type="Proteomes" id="UP001524642">
    <property type="component" value="Unassembled WGS sequence"/>
</dbReference>
<feature type="transmembrane region" description="Helical" evidence="6">
    <location>
        <begin position="107"/>
        <end position="130"/>
    </location>
</feature>
<protein>
    <submittedName>
        <fullName evidence="8">MFS transporter</fullName>
    </submittedName>
</protein>
<dbReference type="PROSITE" id="PS50850">
    <property type="entry name" value="MFS"/>
    <property type="match status" value="1"/>
</dbReference>
<proteinExistence type="predicted"/>
<evidence type="ECO:0000256" key="6">
    <source>
        <dbReference type="SAM" id="Phobius"/>
    </source>
</evidence>
<gene>
    <name evidence="8" type="ORF">NRP21_19000</name>
</gene>
<comment type="subcellular location">
    <subcellularLocation>
        <location evidence="1">Cell membrane</location>
        <topology evidence="1">Multi-pass membrane protein</topology>
    </subcellularLocation>
</comment>
<dbReference type="InterPro" id="IPR011701">
    <property type="entry name" value="MFS"/>
</dbReference>
<reference evidence="8 9" key="1">
    <citation type="submission" date="2022-06" db="EMBL/GenBank/DDBJ databases">
        <title>Roseomonas CN29.</title>
        <authorList>
            <person name="Cheng Y."/>
            <person name="He X."/>
        </authorList>
    </citation>
    <scope>NUCLEOTIDE SEQUENCE [LARGE SCALE GENOMIC DNA]</scope>
    <source>
        <strain evidence="8 9">CN29</strain>
    </source>
</reference>
<evidence type="ECO:0000256" key="1">
    <source>
        <dbReference type="ARBA" id="ARBA00004651"/>
    </source>
</evidence>
<evidence type="ECO:0000256" key="3">
    <source>
        <dbReference type="ARBA" id="ARBA00022692"/>
    </source>
</evidence>
<keyword evidence="3 6" id="KW-0812">Transmembrane</keyword>
<feature type="transmembrane region" description="Helical" evidence="6">
    <location>
        <begin position="283"/>
        <end position="305"/>
    </location>
</feature>
<dbReference type="InterPro" id="IPR050189">
    <property type="entry name" value="MFS_Efflux_Transporters"/>
</dbReference>
<dbReference type="Pfam" id="PF07690">
    <property type="entry name" value="MFS_1"/>
    <property type="match status" value="1"/>
</dbReference>
<dbReference type="RefSeq" id="WP_257717804.1">
    <property type="nucleotide sequence ID" value="NZ_JANJOU010000018.1"/>
</dbReference>